<evidence type="ECO:0000313" key="2">
    <source>
        <dbReference type="EMBL" id="NLS11495.1"/>
    </source>
</evidence>
<keyword evidence="3" id="KW-1185">Reference proteome</keyword>
<feature type="transmembrane region" description="Helical" evidence="1">
    <location>
        <begin position="7"/>
        <end position="27"/>
    </location>
</feature>
<dbReference type="NCBIfam" id="NF033411">
    <property type="entry name" value="small_mem_YnhF"/>
    <property type="match status" value="1"/>
</dbReference>
<protein>
    <submittedName>
        <fullName evidence="2">YnhF family membrane protein</fullName>
    </submittedName>
</protein>
<evidence type="ECO:0000313" key="3">
    <source>
        <dbReference type="Proteomes" id="UP000535589"/>
    </source>
</evidence>
<keyword evidence="1" id="KW-0472">Membrane</keyword>
<evidence type="ECO:0000256" key="1">
    <source>
        <dbReference type="SAM" id="Phobius"/>
    </source>
</evidence>
<organism evidence="2 3">
    <name type="scientific">Vibrio agarilyticus</name>
    <dbReference type="NCBI Taxonomy" id="2726741"/>
    <lineage>
        <taxon>Bacteria</taxon>
        <taxon>Pseudomonadati</taxon>
        <taxon>Pseudomonadota</taxon>
        <taxon>Gammaproteobacteria</taxon>
        <taxon>Vibrionales</taxon>
        <taxon>Vibrionaceae</taxon>
        <taxon>Vibrio</taxon>
    </lineage>
</organism>
<dbReference type="EMBL" id="JABAIK010000001">
    <property type="protein sequence ID" value="NLS11495.1"/>
    <property type="molecule type" value="Genomic_DNA"/>
</dbReference>
<gene>
    <name evidence="2" type="primary">ynhF</name>
    <name evidence="2" type="ORF">HGP28_01155</name>
</gene>
<comment type="caution">
    <text evidence="2">The sequence shown here is derived from an EMBL/GenBank/DDBJ whole genome shotgun (WGS) entry which is preliminary data.</text>
</comment>
<dbReference type="InterPro" id="IPR047743">
    <property type="entry name" value="YnhF-like"/>
</dbReference>
<proteinExistence type="predicted"/>
<dbReference type="RefSeq" id="WP_168834595.1">
    <property type="nucleotide sequence ID" value="NZ_JABAIK010000001.1"/>
</dbReference>
<dbReference type="AlphaFoldDB" id="A0A7X8TMJ1"/>
<reference evidence="2 3" key="1">
    <citation type="submission" date="2020-04" db="EMBL/GenBank/DDBJ databases">
        <title>Vibrio sp. SM6, a novel species isolated from seawater.</title>
        <authorList>
            <person name="Wang X."/>
        </authorList>
    </citation>
    <scope>NUCLEOTIDE SEQUENCE [LARGE SCALE GENOMIC DNA]</scope>
    <source>
        <strain evidence="2 3">SM6</strain>
    </source>
</reference>
<sequence length="30" mass="3262">MEYDLKLALWVVAAAFTVILSFGFVAITTA</sequence>
<keyword evidence="1" id="KW-0812">Transmembrane</keyword>
<keyword evidence="1" id="KW-1133">Transmembrane helix</keyword>
<name>A0A7X8TMJ1_9VIBR</name>
<dbReference type="Proteomes" id="UP000535589">
    <property type="component" value="Unassembled WGS sequence"/>
</dbReference>
<accession>A0A7X8TMJ1</accession>